<evidence type="ECO:0000313" key="10">
    <source>
        <dbReference type="Proteomes" id="UP000472755"/>
    </source>
</evidence>
<evidence type="ECO:0000313" key="6">
    <source>
        <dbReference type="Proteomes" id="UP000032483"/>
    </source>
</evidence>
<dbReference type="EMBL" id="LMUA01000013">
    <property type="protein sequence ID" value="KUE76068.1"/>
    <property type="molecule type" value="Genomic_DNA"/>
</dbReference>
<dbReference type="GeneID" id="42856745"/>
<accession>A0A0W7TQF8</accession>
<keyword evidence="6" id="KW-1185">Reference proteome</keyword>
<evidence type="ECO:0000313" key="9">
    <source>
        <dbReference type="Proteomes" id="UP000449193"/>
    </source>
</evidence>
<reference evidence="3 8" key="4">
    <citation type="submission" date="2019-08" db="EMBL/GenBank/DDBJ databases">
        <title>In-depth cultivation of the pig gut microbiome towards novel bacterial diversity and tailored functional studies.</title>
        <authorList>
            <person name="Wylensek D."/>
            <person name="Hitch T.C.A."/>
            <person name="Clavel T."/>
        </authorList>
    </citation>
    <scope>NUCLEOTIDE SEQUENCE [LARGE SCALE GENOMIC DNA]</scope>
    <source>
        <strain evidence="3 8">WCA3-601-WT-6J</strain>
    </source>
</reference>
<dbReference type="Proteomes" id="UP000449193">
    <property type="component" value="Unassembled WGS sequence"/>
</dbReference>
<evidence type="ECO:0000313" key="5">
    <source>
        <dbReference type="EMBL" id="MTS50326.1"/>
    </source>
</evidence>
<dbReference type="EMBL" id="WMZR01000002">
    <property type="protein sequence ID" value="MTS50326.1"/>
    <property type="molecule type" value="Genomic_DNA"/>
</dbReference>
<reference evidence="2 7" key="2">
    <citation type="submission" date="2015-10" db="EMBL/GenBank/DDBJ databases">
        <title>A novel member of the family Ruminococcaceae isolated from human faeces.</title>
        <authorList>
            <person name="Shkoporov A.N."/>
            <person name="Chaplin A.V."/>
            <person name="Motuzova O.V."/>
            <person name="Kafarskaia L.I."/>
            <person name="Efimov B.A."/>
        </authorList>
    </citation>
    <scope>NUCLEOTIDE SEQUENCE [LARGE SCALE GENOMIC DNA]</scope>
    <source>
        <strain evidence="2 7">668</strain>
    </source>
</reference>
<dbReference type="RefSeq" id="WP_009323726.1">
    <property type="nucleotide sequence ID" value="NZ_CAOJUJ010000012.1"/>
</dbReference>
<dbReference type="Proteomes" id="UP000032483">
    <property type="component" value="Unassembled WGS sequence"/>
</dbReference>
<reference evidence="9 10" key="3">
    <citation type="journal article" date="2019" name="Nat. Med.">
        <title>A library of human gut bacterial isolates paired with longitudinal multiomics data enables mechanistic microbiome research.</title>
        <authorList>
            <person name="Poyet M."/>
            <person name="Groussin M."/>
            <person name="Gibbons S.M."/>
            <person name="Avila-Pacheco J."/>
            <person name="Jiang X."/>
            <person name="Kearney S.M."/>
            <person name="Perrotta A.R."/>
            <person name="Berdy B."/>
            <person name="Zhao S."/>
            <person name="Lieberman T.D."/>
            <person name="Swanson P.K."/>
            <person name="Smith M."/>
            <person name="Roesemann S."/>
            <person name="Alexander J.E."/>
            <person name="Rich S.A."/>
            <person name="Livny J."/>
            <person name="Vlamakis H."/>
            <person name="Clish C."/>
            <person name="Bullock K."/>
            <person name="Deik A."/>
            <person name="Scott J."/>
            <person name="Pierce K.A."/>
            <person name="Xavier R.J."/>
            <person name="Alm E.J."/>
        </authorList>
    </citation>
    <scope>NUCLEOTIDE SEQUENCE [LARGE SCALE GENOMIC DNA]</scope>
    <source>
        <strain evidence="4 10">BIOML-A4</strain>
        <strain evidence="5 9">BIOML-A7</strain>
    </source>
</reference>
<protein>
    <submittedName>
        <fullName evidence="3">Spore coat associated protein CotJA</fullName>
    </submittedName>
</protein>
<dbReference type="EMBL" id="JXXK01000011">
    <property type="protein sequence ID" value="KJF39913.1"/>
    <property type="molecule type" value="Genomic_DNA"/>
</dbReference>
<comment type="caution">
    <text evidence="1">The sequence shown here is derived from an EMBL/GenBank/DDBJ whole genome shotgun (WGS) entry which is preliminary data.</text>
</comment>
<dbReference type="EMBL" id="WMZU01000028">
    <property type="protein sequence ID" value="MTS28520.1"/>
    <property type="molecule type" value="Genomic_DNA"/>
</dbReference>
<evidence type="ECO:0000313" key="2">
    <source>
        <dbReference type="EMBL" id="KUE76068.1"/>
    </source>
</evidence>
<dbReference type="Proteomes" id="UP000431913">
    <property type="component" value="Unassembled WGS sequence"/>
</dbReference>
<evidence type="ECO:0000313" key="8">
    <source>
        <dbReference type="Proteomes" id="UP000431913"/>
    </source>
</evidence>
<proteinExistence type="predicted"/>
<sequence length="59" mass="6696">MNENDLQNAGQSCRCHLAIATVPMQRFEQIYPVSEALCRGTLFAALDLPFCPPEVRYEH</sequence>
<name>A0A0D8J2B0_9FIRM</name>
<evidence type="ECO:0000313" key="7">
    <source>
        <dbReference type="Proteomes" id="UP000053433"/>
    </source>
</evidence>
<dbReference type="Pfam" id="PF11007">
    <property type="entry name" value="CotJA"/>
    <property type="match status" value="1"/>
</dbReference>
<dbReference type="EMBL" id="VUNJ01000015">
    <property type="protein sequence ID" value="MST92786.1"/>
    <property type="molecule type" value="Genomic_DNA"/>
</dbReference>
<dbReference type="InterPro" id="IPR020256">
    <property type="entry name" value="Spore_coat_CotJA"/>
</dbReference>
<evidence type="ECO:0000313" key="1">
    <source>
        <dbReference type="EMBL" id="KJF39913.1"/>
    </source>
</evidence>
<evidence type="ECO:0000313" key="3">
    <source>
        <dbReference type="EMBL" id="MST92786.1"/>
    </source>
</evidence>
<dbReference type="Proteomes" id="UP000053433">
    <property type="component" value="Unassembled WGS sequence"/>
</dbReference>
<reference evidence="1" key="1">
    <citation type="submission" date="2015-02" db="EMBL/GenBank/DDBJ databases">
        <title>A novel member of the family Ruminococcaceae isolated from human feces.</title>
        <authorList>
            <person name="Shkoporov A.N."/>
            <person name="Chaplin A.V."/>
            <person name="Motuzova O.V."/>
            <person name="Kafarskaia L.I."/>
            <person name="Khokhlova E.V."/>
            <person name="Efimov B.A."/>
        </authorList>
    </citation>
    <scope>NUCLEOTIDE SEQUENCE [LARGE SCALE GENOMIC DNA]</scope>
    <source>
        <strain evidence="1">585-1</strain>
    </source>
</reference>
<dbReference type="AlphaFoldDB" id="A0A0D8J2B0"/>
<gene>
    <name evidence="2" type="ORF">ASJ35_10860</name>
    <name evidence="3" type="ORF">FYJ76_12750</name>
    <name evidence="5" type="ORF">GMD52_02055</name>
    <name evidence="4" type="ORF">GMD59_14675</name>
    <name evidence="1" type="ORF">TQ39_09110</name>
</gene>
<dbReference type="Proteomes" id="UP000472755">
    <property type="component" value="Unassembled WGS sequence"/>
</dbReference>
<accession>A0A0D8J2B0</accession>
<evidence type="ECO:0000313" key="4">
    <source>
        <dbReference type="EMBL" id="MTS28520.1"/>
    </source>
</evidence>
<organism evidence="1 6">
    <name type="scientific">Ruthenibacterium lactatiformans</name>
    <dbReference type="NCBI Taxonomy" id="1550024"/>
    <lineage>
        <taxon>Bacteria</taxon>
        <taxon>Bacillati</taxon>
        <taxon>Bacillota</taxon>
        <taxon>Clostridia</taxon>
        <taxon>Eubacteriales</taxon>
        <taxon>Oscillospiraceae</taxon>
        <taxon>Ruthenibacterium</taxon>
    </lineage>
</organism>